<evidence type="ECO:0000313" key="2">
    <source>
        <dbReference type="EMBL" id="KAK2153526.1"/>
    </source>
</evidence>
<evidence type="ECO:0000313" key="3">
    <source>
        <dbReference type="Proteomes" id="UP001208570"/>
    </source>
</evidence>
<reference evidence="2" key="1">
    <citation type="journal article" date="2023" name="Mol. Biol. Evol.">
        <title>Third-Generation Sequencing Reveals the Adaptive Role of the Epigenome in Three Deep-Sea Polychaetes.</title>
        <authorList>
            <person name="Perez M."/>
            <person name="Aroh O."/>
            <person name="Sun Y."/>
            <person name="Lan Y."/>
            <person name="Juniper S.K."/>
            <person name="Young C.R."/>
            <person name="Angers B."/>
            <person name="Qian P.Y."/>
        </authorList>
    </citation>
    <scope>NUCLEOTIDE SEQUENCE</scope>
    <source>
        <strain evidence="2">P08H-3</strain>
    </source>
</reference>
<gene>
    <name evidence="2" type="ORF">LSH36_294g03033</name>
</gene>
<dbReference type="EMBL" id="JAODUP010000294">
    <property type="protein sequence ID" value="KAK2153526.1"/>
    <property type="molecule type" value="Genomic_DNA"/>
</dbReference>
<sequence>MYLDAVFVGVVLEPLFDLVDEVVPGSPATLKHDRTIDDDVEPFVQHPVSVVAFVSHTVHDDGKRRSLIDQEPGCGDPVVDGTMSPDGDVVLERPTLDWVGLVDVDGQEVGERAIVGRHSAEGGELAHKRGSGTAAEVHDQGPARSLVVQQLRPAAVQSDDAGVVGLAAGEDLLAEFEQEEAQVGLEALPRRDRRDPVVLGHTGLVHVGLLLDLVHQPLGDARDRERQTEKELLDDQPHEEERQP</sequence>
<feature type="region of interest" description="Disordered" evidence="1">
    <location>
        <begin position="220"/>
        <end position="244"/>
    </location>
</feature>
<dbReference type="AlphaFoldDB" id="A0AAD9JIA0"/>
<proteinExistence type="predicted"/>
<dbReference type="Proteomes" id="UP001208570">
    <property type="component" value="Unassembled WGS sequence"/>
</dbReference>
<keyword evidence="3" id="KW-1185">Reference proteome</keyword>
<protein>
    <submittedName>
        <fullName evidence="2">Uncharacterized protein</fullName>
    </submittedName>
</protein>
<comment type="caution">
    <text evidence="2">The sequence shown here is derived from an EMBL/GenBank/DDBJ whole genome shotgun (WGS) entry which is preliminary data.</text>
</comment>
<name>A0AAD9JIA0_9ANNE</name>
<organism evidence="2 3">
    <name type="scientific">Paralvinella palmiformis</name>
    <dbReference type="NCBI Taxonomy" id="53620"/>
    <lineage>
        <taxon>Eukaryota</taxon>
        <taxon>Metazoa</taxon>
        <taxon>Spiralia</taxon>
        <taxon>Lophotrochozoa</taxon>
        <taxon>Annelida</taxon>
        <taxon>Polychaeta</taxon>
        <taxon>Sedentaria</taxon>
        <taxon>Canalipalpata</taxon>
        <taxon>Terebellida</taxon>
        <taxon>Terebelliformia</taxon>
        <taxon>Alvinellidae</taxon>
        <taxon>Paralvinella</taxon>
    </lineage>
</organism>
<evidence type="ECO:0000256" key="1">
    <source>
        <dbReference type="SAM" id="MobiDB-lite"/>
    </source>
</evidence>
<accession>A0AAD9JIA0</accession>